<evidence type="ECO:0000256" key="4">
    <source>
        <dbReference type="ARBA" id="ARBA00022989"/>
    </source>
</evidence>
<dbReference type="Proteomes" id="UP001596012">
    <property type="component" value="Unassembled WGS sequence"/>
</dbReference>
<keyword evidence="9" id="KW-1185">Reference proteome</keyword>
<organism evidence="8 9">
    <name type="scientific">Streptomyces xiangluensis</name>
    <dbReference type="NCBI Taxonomy" id="2665720"/>
    <lineage>
        <taxon>Bacteria</taxon>
        <taxon>Bacillati</taxon>
        <taxon>Actinomycetota</taxon>
        <taxon>Actinomycetes</taxon>
        <taxon>Kitasatosporales</taxon>
        <taxon>Streptomycetaceae</taxon>
        <taxon>Streptomyces</taxon>
    </lineage>
</organism>
<evidence type="ECO:0000256" key="3">
    <source>
        <dbReference type="ARBA" id="ARBA00022692"/>
    </source>
</evidence>
<dbReference type="PANTHER" id="PTHR38459:SF1">
    <property type="entry name" value="PROPHAGE BACTOPRENOL-LINKED GLUCOSE TRANSLOCASE HOMOLOG"/>
    <property type="match status" value="1"/>
</dbReference>
<reference evidence="9" key="1">
    <citation type="journal article" date="2019" name="Int. J. Syst. Evol. Microbiol.">
        <title>The Global Catalogue of Microorganisms (GCM) 10K type strain sequencing project: providing services to taxonomists for standard genome sequencing and annotation.</title>
        <authorList>
            <consortium name="The Broad Institute Genomics Platform"/>
            <consortium name="The Broad Institute Genome Sequencing Center for Infectious Disease"/>
            <person name="Wu L."/>
            <person name="Ma J."/>
        </authorList>
    </citation>
    <scope>NUCLEOTIDE SEQUENCE [LARGE SCALE GENOMIC DNA]</scope>
    <source>
        <strain evidence="9">DT43</strain>
    </source>
</reference>
<feature type="transmembrane region" description="Helical" evidence="6">
    <location>
        <begin position="74"/>
        <end position="96"/>
    </location>
</feature>
<proteinExistence type="inferred from homology"/>
<keyword evidence="5 6" id="KW-0472">Membrane</keyword>
<comment type="similarity">
    <text evidence="2">Belongs to the GtrA family.</text>
</comment>
<comment type="caution">
    <text evidence="8">The sequence shown here is derived from an EMBL/GenBank/DDBJ whole genome shotgun (WGS) entry which is preliminary data.</text>
</comment>
<evidence type="ECO:0000313" key="8">
    <source>
        <dbReference type="EMBL" id="MFC4471141.1"/>
    </source>
</evidence>
<evidence type="ECO:0000256" key="5">
    <source>
        <dbReference type="ARBA" id="ARBA00023136"/>
    </source>
</evidence>
<dbReference type="EMBL" id="JBHSFG010000087">
    <property type="protein sequence ID" value="MFC4471141.1"/>
    <property type="molecule type" value="Genomic_DNA"/>
</dbReference>
<evidence type="ECO:0000256" key="1">
    <source>
        <dbReference type="ARBA" id="ARBA00004141"/>
    </source>
</evidence>
<feature type="domain" description="GtrA/DPMS transmembrane" evidence="7">
    <location>
        <begin position="14"/>
        <end position="122"/>
    </location>
</feature>
<keyword evidence="4 6" id="KW-1133">Transmembrane helix</keyword>
<dbReference type="InterPro" id="IPR051401">
    <property type="entry name" value="GtrA_CellWall_Glycosyl"/>
</dbReference>
<evidence type="ECO:0000256" key="6">
    <source>
        <dbReference type="SAM" id="Phobius"/>
    </source>
</evidence>
<dbReference type="RefSeq" id="WP_386352953.1">
    <property type="nucleotide sequence ID" value="NZ_JBHSFG010000087.1"/>
</dbReference>
<gene>
    <name evidence="8" type="ORF">ACFPH6_42765</name>
</gene>
<dbReference type="InterPro" id="IPR007267">
    <property type="entry name" value="GtrA_DPMS_TM"/>
</dbReference>
<feature type="transmembrane region" description="Helical" evidence="6">
    <location>
        <begin position="102"/>
        <end position="123"/>
    </location>
</feature>
<sequence>MTRIPQTARQFAGFTVIGVVNTSVYYMVFLVADIWLHYIAAYGISFSVTVAVSFVLNSVITYRIRPTWRGAFRFPLSNLLNLAVAGAVLQAGVTAFHMSANLAALIAGVLVTPLSFLLSRWALLPQVEQRAQPGS</sequence>
<evidence type="ECO:0000259" key="7">
    <source>
        <dbReference type="Pfam" id="PF04138"/>
    </source>
</evidence>
<dbReference type="Pfam" id="PF04138">
    <property type="entry name" value="GtrA_DPMS_TM"/>
    <property type="match status" value="1"/>
</dbReference>
<evidence type="ECO:0000256" key="2">
    <source>
        <dbReference type="ARBA" id="ARBA00009399"/>
    </source>
</evidence>
<dbReference type="PANTHER" id="PTHR38459">
    <property type="entry name" value="PROPHAGE BACTOPRENOL-LINKED GLUCOSE TRANSLOCASE HOMOLOG"/>
    <property type="match status" value="1"/>
</dbReference>
<keyword evidence="3 6" id="KW-0812">Transmembrane</keyword>
<feature type="transmembrane region" description="Helical" evidence="6">
    <location>
        <begin position="12"/>
        <end position="32"/>
    </location>
</feature>
<comment type="subcellular location">
    <subcellularLocation>
        <location evidence="1">Membrane</location>
        <topology evidence="1">Multi-pass membrane protein</topology>
    </subcellularLocation>
</comment>
<feature type="transmembrane region" description="Helical" evidence="6">
    <location>
        <begin position="38"/>
        <end position="62"/>
    </location>
</feature>
<accession>A0ABV8Z3I2</accession>
<protein>
    <submittedName>
        <fullName evidence="8">GtrA family protein</fullName>
    </submittedName>
</protein>
<name>A0ABV8Z3I2_9ACTN</name>
<evidence type="ECO:0000313" key="9">
    <source>
        <dbReference type="Proteomes" id="UP001596012"/>
    </source>
</evidence>